<protein>
    <submittedName>
        <fullName evidence="1">Uncharacterized protein</fullName>
    </submittedName>
</protein>
<dbReference type="Proteomes" id="UP000468581">
    <property type="component" value="Unassembled WGS sequence"/>
</dbReference>
<sequence>MNIVSCLCDIEEAISSEFGGDLSGFKPVIITDFTNLLDKQNRVLYYGSFNFDSVLNHNEKSFNASKGINHLFSHIDSHADGLVFNGVRLEFVADSSTDNETQLPVEYRLNGTVTLESNDQPIAQSIVLVLKQFDTAADVNNDDPIHVTTLNTGNDGSFDFGEIPGNFKYQILPPDQGALWYGAILNAGAFPEHWVNGVQEANVLNEHYDGIKFKVNLF</sequence>
<comment type="caution">
    <text evidence="1">The sequence shown here is derived from an EMBL/GenBank/DDBJ whole genome shotgun (WGS) entry which is preliminary data.</text>
</comment>
<accession>A0A6P0UJR5</accession>
<evidence type="ECO:0000313" key="1">
    <source>
        <dbReference type="EMBL" id="NER13545.1"/>
    </source>
</evidence>
<dbReference type="AlphaFoldDB" id="A0A6P0UJR5"/>
<keyword evidence="2" id="KW-1185">Reference proteome</keyword>
<reference evidence="1 2" key="1">
    <citation type="submission" date="2020-01" db="EMBL/GenBank/DDBJ databases">
        <title>Leptobacterium flavescens.</title>
        <authorList>
            <person name="Wang G."/>
        </authorList>
    </citation>
    <scope>NUCLEOTIDE SEQUENCE [LARGE SCALE GENOMIC DNA]</scope>
    <source>
        <strain evidence="1 2">KCTC 22160</strain>
    </source>
</reference>
<gene>
    <name evidence="1" type="ORF">GWK08_08865</name>
</gene>
<name>A0A6P0UJR5_9FLAO</name>
<proteinExistence type="predicted"/>
<organism evidence="1 2">
    <name type="scientific">Leptobacterium flavescens</name>
    <dbReference type="NCBI Taxonomy" id="472055"/>
    <lineage>
        <taxon>Bacteria</taxon>
        <taxon>Pseudomonadati</taxon>
        <taxon>Bacteroidota</taxon>
        <taxon>Flavobacteriia</taxon>
        <taxon>Flavobacteriales</taxon>
        <taxon>Flavobacteriaceae</taxon>
        <taxon>Leptobacterium</taxon>
    </lineage>
</organism>
<evidence type="ECO:0000313" key="2">
    <source>
        <dbReference type="Proteomes" id="UP000468581"/>
    </source>
</evidence>
<dbReference type="RefSeq" id="WP_163606581.1">
    <property type="nucleotide sequence ID" value="NZ_JAABOO010000002.1"/>
</dbReference>
<dbReference type="EMBL" id="JAABOO010000002">
    <property type="protein sequence ID" value="NER13545.1"/>
    <property type="molecule type" value="Genomic_DNA"/>
</dbReference>